<reference evidence="1 2" key="1">
    <citation type="submission" date="2020-05" db="EMBL/GenBank/DDBJ databases">
        <title>Genome Sequencing of Type Strains.</title>
        <authorList>
            <person name="Lemaire J.F."/>
            <person name="Inderbitzin P."/>
            <person name="Gregorio O.A."/>
            <person name="Collins S.B."/>
            <person name="Wespe N."/>
            <person name="Knight-Connoni V."/>
        </authorList>
    </citation>
    <scope>NUCLEOTIDE SEQUENCE [LARGE SCALE GENOMIC DNA]</scope>
    <source>
        <strain evidence="1 2">DSM 20512</strain>
    </source>
</reference>
<dbReference type="Proteomes" id="UP000539146">
    <property type="component" value="Unassembled WGS sequence"/>
</dbReference>
<sequence>MSDDVTLLLKLIAAKTTVRSLVGTFVSASATGCEVDVGNGRVPARFGTGYLPEVNETVNVLFIDDDVFVMGPTTTKAPRGTVVSVAASLVTLDTDYGPVTAPYGGDPPATGQVMALRWHGGPFAMGVASTTPPAPVPPEPPAASTTPHVDTFQAIDAGSFNRYGWQQAQVWASDSYQGAWFYGTKIPDTIPASASIQKVEIYLSPTQIRFAPPNFALHAHPTKPGGAPTYGVEQAVGAAEGWLTLPTQWGDYLKAGGGSFGVGVDHGGYSIFRSLSQDGMSGALRISSTY</sequence>
<dbReference type="AlphaFoldDB" id="A0A850DQW0"/>
<dbReference type="EMBL" id="JABMCG010000095">
    <property type="protein sequence ID" value="NUU27897.1"/>
    <property type="molecule type" value="Genomic_DNA"/>
</dbReference>
<proteinExistence type="predicted"/>
<gene>
    <name evidence="1" type="ORF">HP467_07195</name>
</gene>
<evidence type="ECO:0000313" key="1">
    <source>
        <dbReference type="EMBL" id="NUU27897.1"/>
    </source>
</evidence>
<accession>A0A850DQW0</accession>
<evidence type="ECO:0000313" key="2">
    <source>
        <dbReference type="Proteomes" id="UP000539146"/>
    </source>
</evidence>
<comment type="caution">
    <text evidence="1">The sequence shown here is derived from an EMBL/GenBank/DDBJ whole genome shotgun (WGS) entry which is preliminary data.</text>
</comment>
<dbReference type="RefSeq" id="WP_175325728.1">
    <property type="nucleotide sequence ID" value="NZ_BAAAWP010000001.1"/>
</dbReference>
<name>A0A850DQW0_9MICO</name>
<protein>
    <submittedName>
        <fullName evidence="1">Uncharacterized protein</fullName>
    </submittedName>
</protein>
<organism evidence="1 2">
    <name type="scientific">Curtobacterium citreum</name>
    <dbReference type="NCBI Taxonomy" id="2036"/>
    <lineage>
        <taxon>Bacteria</taxon>
        <taxon>Bacillati</taxon>
        <taxon>Actinomycetota</taxon>
        <taxon>Actinomycetes</taxon>
        <taxon>Micrococcales</taxon>
        <taxon>Microbacteriaceae</taxon>
        <taxon>Curtobacterium</taxon>
    </lineage>
</organism>